<organism evidence="2 3">
    <name type="scientific">Rickenella mellea</name>
    <dbReference type="NCBI Taxonomy" id="50990"/>
    <lineage>
        <taxon>Eukaryota</taxon>
        <taxon>Fungi</taxon>
        <taxon>Dikarya</taxon>
        <taxon>Basidiomycota</taxon>
        <taxon>Agaricomycotina</taxon>
        <taxon>Agaricomycetes</taxon>
        <taxon>Hymenochaetales</taxon>
        <taxon>Rickenellaceae</taxon>
        <taxon>Rickenella</taxon>
    </lineage>
</organism>
<feature type="compositionally biased region" description="Polar residues" evidence="1">
    <location>
        <begin position="305"/>
        <end position="317"/>
    </location>
</feature>
<feature type="region of interest" description="Disordered" evidence="1">
    <location>
        <begin position="294"/>
        <end position="383"/>
    </location>
</feature>
<keyword evidence="3" id="KW-1185">Reference proteome</keyword>
<dbReference type="AlphaFoldDB" id="A0A4Y7PVH4"/>
<proteinExistence type="predicted"/>
<gene>
    <name evidence="2" type="ORF">BD410DRAFT_842448</name>
</gene>
<protein>
    <submittedName>
        <fullName evidence="2">Uncharacterized protein</fullName>
    </submittedName>
</protein>
<dbReference type="Proteomes" id="UP000294933">
    <property type="component" value="Unassembled WGS sequence"/>
</dbReference>
<evidence type="ECO:0000313" key="3">
    <source>
        <dbReference type="Proteomes" id="UP000294933"/>
    </source>
</evidence>
<accession>A0A4Y7PVH4</accession>
<sequence>MTDYAAELFDASEPDSFEFTWSNAPNAEVSYSSSYDGGSSIFGDVFDNPAELNVSFEDVAHEPINLDCSVPAFVPVPDTQLSYDLLLDTPPLTFSLTSSLGDVLSGHGISDGAPNDLYYHPPRKDAPLPPCDFQPAFTSGISQTLLGAVHSPNHLVSPSTSNWPGAVIHSPLHQHSPYSFSSLGIYFENLNAAATASSQLITSQPGFIFPSVPLHQYNFSSSLPSMQEPDIRSLHPRANQHYTSAFTLQNLAYAEPQVSNFASNIHPAPPIMPQQAINNMEELARNVLPSLRHSGRVGYSDRDSSQQSFDLESQIQPQAGPLRTRQNNVTSWPLAWRSTPEPSNPRPKTTKCRSWNVKKTSDSPVLSLGDPASTGNQAVPEENETWARRRTSGTIIFPVAVEWTRRYPADGLVVAAKQKWGTWEDTSRLSTLCHSTLARSARLASPDPTQLFGTTGKRAKVSTEVLRCGDAARMNNTVIEIWC</sequence>
<name>A0A4Y7PVH4_9AGAM</name>
<evidence type="ECO:0000256" key="1">
    <source>
        <dbReference type="SAM" id="MobiDB-lite"/>
    </source>
</evidence>
<dbReference type="VEuPathDB" id="FungiDB:BD410DRAFT_842448"/>
<reference evidence="2 3" key="1">
    <citation type="submission" date="2018-06" db="EMBL/GenBank/DDBJ databases">
        <title>A transcriptomic atlas of mushroom development highlights an independent origin of complex multicellularity.</title>
        <authorList>
            <consortium name="DOE Joint Genome Institute"/>
            <person name="Krizsan K."/>
            <person name="Almasi E."/>
            <person name="Merenyi Z."/>
            <person name="Sahu N."/>
            <person name="Viragh M."/>
            <person name="Koszo T."/>
            <person name="Mondo S."/>
            <person name="Kiss B."/>
            <person name="Balint B."/>
            <person name="Kues U."/>
            <person name="Barry K."/>
            <person name="Hegedus J.C."/>
            <person name="Henrissat B."/>
            <person name="Johnson J."/>
            <person name="Lipzen A."/>
            <person name="Ohm R."/>
            <person name="Nagy I."/>
            <person name="Pangilinan J."/>
            <person name="Yan J."/>
            <person name="Xiong Y."/>
            <person name="Grigoriev I.V."/>
            <person name="Hibbett D.S."/>
            <person name="Nagy L.G."/>
        </authorList>
    </citation>
    <scope>NUCLEOTIDE SEQUENCE [LARGE SCALE GENOMIC DNA]</scope>
    <source>
        <strain evidence="2 3">SZMC22713</strain>
    </source>
</reference>
<dbReference type="EMBL" id="ML170201">
    <property type="protein sequence ID" value="TDL19048.1"/>
    <property type="molecule type" value="Genomic_DNA"/>
</dbReference>
<evidence type="ECO:0000313" key="2">
    <source>
        <dbReference type="EMBL" id="TDL19048.1"/>
    </source>
</evidence>